<proteinExistence type="predicted"/>
<dbReference type="AlphaFoldDB" id="A0A914QGJ8"/>
<name>A0A914QGJ8_9BILA</name>
<organism evidence="1 2">
    <name type="scientific">Panagrolaimus davidi</name>
    <dbReference type="NCBI Taxonomy" id="227884"/>
    <lineage>
        <taxon>Eukaryota</taxon>
        <taxon>Metazoa</taxon>
        <taxon>Ecdysozoa</taxon>
        <taxon>Nematoda</taxon>
        <taxon>Chromadorea</taxon>
        <taxon>Rhabditida</taxon>
        <taxon>Tylenchina</taxon>
        <taxon>Panagrolaimomorpha</taxon>
        <taxon>Panagrolaimoidea</taxon>
        <taxon>Panagrolaimidae</taxon>
        <taxon>Panagrolaimus</taxon>
    </lineage>
</organism>
<keyword evidence="1" id="KW-1185">Reference proteome</keyword>
<evidence type="ECO:0000313" key="1">
    <source>
        <dbReference type="Proteomes" id="UP000887578"/>
    </source>
</evidence>
<protein>
    <submittedName>
        <fullName evidence="2">Uncharacterized protein</fullName>
    </submittedName>
</protein>
<dbReference type="WBParaSite" id="PDA_v2.g3111.t1">
    <property type="protein sequence ID" value="PDA_v2.g3111.t1"/>
    <property type="gene ID" value="PDA_v2.g3111"/>
</dbReference>
<sequence length="70" mass="7711">MALYAPDLINYLKELVNDPTLLFTFNYPFDAFPCAAPKENSKTMAFFGTLKQRPIPVGGSEVAPMAAKNI</sequence>
<evidence type="ECO:0000313" key="2">
    <source>
        <dbReference type="WBParaSite" id="PDA_v2.g3111.t1"/>
    </source>
</evidence>
<dbReference type="Proteomes" id="UP000887578">
    <property type="component" value="Unplaced"/>
</dbReference>
<reference evidence="2" key="1">
    <citation type="submission" date="2022-11" db="UniProtKB">
        <authorList>
            <consortium name="WormBaseParasite"/>
        </authorList>
    </citation>
    <scope>IDENTIFICATION</scope>
</reference>
<accession>A0A914QGJ8</accession>